<keyword evidence="3" id="KW-1185">Reference proteome</keyword>
<dbReference type="RefSeq" id="WP_038015782.1">
    <property type="nucleotide sequence ID" value="NZ_FNBW01000006.1"/>
</dbReference>
<feature type="domain" description="DUF374" evidence="1">
    <location>
        <begin position="66"/>
        <end position="133"/>
    </location>
</feature>
<dbReference type="EMBL" id="FNBW01000006">
    <property type="protein sequence ID" value="SDF78630.1"/>
    <property type="molecule type" value="Genomic_DNA"/>
</dbReference>
<comment type="caution">
    <text evidence="2">The sequence shown here is derived from an EMBL/GenBank/DDBJ whole genome shotgun (WGS) entry which is preliminary data.</text>
</comment>
<reference evidence="2 3" key="1">
    <citation type="submission" date="2016-10" db="EMBL/GenBank/DDBJ databases">
        <authorList>
            <person name="Varghese N."/>
            <person name="Submissions S."/>
        </authorList>
    </citation>
    <scope>NUCLEOTIDE SEQUENCE [LARGE SCALE GENOMIC DNA]</scope>
    <source>
        <strain evidence="2 3">DSM 18839</strain>
    </source>
</reference>
<protein>
    <recommendedName>
        <fullName evidence="1">DUF374 domain-containing protein</fullName>
    </recommendedName>
</protein>
<dbReference type="AlphaFoldDB" id="A0A8G2BJB4"/>
<organism evidence="2 3">
    <name type="scientific">Thalassobaculum litoreum DSM 18839</name>
    <dbReference type="NCBI Taxonomy" id="1123362"/>
    <lineage>
        <taxon>Bacteria</taxon>
        <taxon>Pseudomonadati</taxon>
        <taxon>Pseudomonadota</taxon>
        <taxon>Alphaproteobacteria</taxon>
        <taxon>Rhodospirillales</taxon>
        <taxon>Thalassobaculaceae</taxon>
        <taxon>Thalassobaculum</taxon>
    </lineage>
</organism>
<dbReference type="Pfam" id="PF04028">
    <property type="entry name" value="DUF374"/>
    <property type="match status" value="1"/>
</dbReference>
<evidence type="ECO:0000313" key="3">
    <source>
        <dbReference type="Proteomes" id="UP000198615"/>
    </source>
</evidence>
<evidence type="ECO:0000313" key="2">
    <source>
        <dbReference type="EMBL" id="SDF78630.1"/>
    </source>
</evidence>
<name>A0A8G2BJB4_9PROT</name>
<dbReference type="InterPro" id="IPR007172">
    <property type="entry name" value="DUF374"/>
</dbReference>
<dbReference type="OrthoDB" id="9810508at2"/>
<accession>A0A8G2BJB4</accession>
<evidence type="ECO:0000259" key="1">
    <source>
        <dbReference type="Pfam" id="PF04028"/>
    </source>
</evidence>
<dbReference type="CDD" id="cd07983">
    <property type="entry name" value="LPLAT_DUF374-like"/>
    <property type="match status" value="1"/>
</dbReference>
<dbReference type="Proteomes" id="UP000198615">
    <property type="component" value="Unassembled WGS sequence"/>
</dbReference>
<gene>
    <name evidence="2" type="ORF">SAMN05660686_02374</name>
</gene>
<sequence>MLKSILRSDAGSAVLTWVLRGYLGLLLATVRMDRRIDPAAAALIDSGKPFIGAFWHNRLGLIAAAWTRGRPMAMVHSSHGDGRMLGTALAAFISRPIEGSTRRNPLGALRGMLRALEDGLPVAATPDGPRGPRMRCQMGVVEAARLSGAPVIPVAYSSRPRIQARSWDRFLVPLPFTRGVLILGAPVTVTADAGERERNRARIEETLIRITDEADRSLGLEPIPPAPEKAKVRR</sequence>
<proteinExistence type="predicted"/>